<dbReference type="EMBL" id="BSYO01000003">
    <property type="protein sequence ID" value="GMH01468.1"/>
    <property type="molecule type" value="Genomic_DNA"/>
</dbReference>
<evidence type="ECO:0000313" key="1">
    <source>
        <dbReference type="EMBL" id="GMH01468.1"/>
    </source>
</evidence>
<dbReference type="Proteomes" id="UP001279734">
    <property type="component" value="Unassembled WGS sequence"/>
</dbReference>
<reference evidence="1" key="1">
    <citation type="submission" date="2023-05" db="EMBL/GenBank/DDBJ databases">
        <title>Nepenthes gracilis genome sequencing.</title>
        <authorList>
            <person name="Fukushima K."/>
        </authorList>
    </citation>
    <scope>NUCLEOTIDE SEQUENCE</scope>
    <source>
        <strain evidence="1">SING2019-196</strain>
    </source>
</reference>
<dbReference type="AlphaFoldDB" id="A0AAD3XDD2"/>
<organism evidence="1 2">
    <name type="scientific">Nepenthes gracilis</name>
    <name type="common">Slender pitcher plant</name>
    <dbReference type="NCBI Taxonomy" id="150966"/>
    <lineage>
        <taxon>Eukaryota</taxon>
        <taxon>Viridiplantae</taxon>
        <taxon>Streptophyta</taxon>
        <taxon>Embryophyta</taxon>
        <taxon>Tracheophyta</taxon>
        <taxon>Spermatophyta</taxon>
        <taxon>Magnoliopsida</taxon>
        <taxon>eudicotyledons</taxon>
        <taxon>Gunneridae</taxon>
        <taxon>Pentapetalae</taxon>
        <taxon>Caryophyllales</taxon>
        <taxon>Nepenthaceae</taxon>
        <taxon>Nepenthes</taxon>
    </lineage>
</organism>
<protein>
    <submittedName>
        <fullName evidence="1">Uncharacterized protein</fullName>
    </submittedName>
</protein>
<comment type="caution">
    <text evidence="1">The sequence shown here is derived from an EMBL/GenBank/DDBJ whole genome shotgun (WGS) entry which is preliminary data.</text>
</comment>
<sequence length="107" mass="12144">MVIGPHVHVIETRISNYKVTPCKQTTPLQGLSAWTSMNYQRDCMNGLRHGPDYDPCWSLCGLHTRRSTDVENLSFNRTGAMRSSTFGSLFHPKITKMASKERSLEEV</sequence>
<accession>A0AAD3XDD2</accession>
<gene>
    <name evidence="1" type="ORF">Nepgr_003307</name>
</gene>
<proteinExistence type="predicted"/>
<name>A0AAD3XDD2_NEPGR</name>
<keyword evidence="2" id="KW-1185">Reference proteome</keyword>
<evidence type="ECO:0000313" key="2">
    <source>
        <dbReference type="Proteomes" id="UP001279734"/>
    </source>
</evidence>